<dbReference type="EMBL" id="CAWUHB010000091">
    <property type="protein sequence ID" value="CAK7234921.1"/>
    <property type="molecule type" value="Genomic_DNA"/>
</dbReference>
<dbReference type="InterPro" id="IPR011989">
    <property type="entry name" value="ARM-like"/>
</dbReference>
<feature type="domain" description="Interferon-related developmental regulator N-terminal" evidence="3">
    <location>
        <begin position="98"/>
        <end position="299"/>
    </location>
</feature>
<dbReference type="InterPro" id="IPR016024">
    <property type="entry name" value="ARM-type_fold"/>
</dbReference>
<reference evidence="4 5" key="1">
    <citation type="submission" date="2024-01" db="EMBL/GenBank/DDBJ databases">
        <authorList>
            <person name="Allen C."/>
            <person name="Tagirdzhanova G."/>
        </authorList>
    </citation>
    <scope>NUCLEOTIDE SEQUENCE [LARGE SCALE GENOMIC DNA]</scope>
</reference>
<dbReference type="Pfam" id="PF05004">
    <property type="entry name" value="IFRD"/>
    <property type="match status" value="2"/>
</dbReference>
<feature type="compositionally biased region" description="Basic residues" evidence="2">
    <location>
        <begin position="338"/>
        <end position="347"/>
    </location>
</feature>
<accession>A0ABP0CV57</accession>
<feature type="domain" description="Interferon-related developmental regulator N-terminal" evidence="3">
    <location>
        <begin position="386"/>
        <end position="474"/>
    </location>
</feature>
<evidence type="ECO:0000256" key="1">
    <source>
        <dbReference type="ARBA" id="ARBA00008828"/>
    </source>
</evidence>
<comment type="caution">
    <text evidence="4">The sequence shown here is derived from an EMBL/GenBank/DDBJ whole genome shotgun (WGS) entry which is preliminary data.</text>
</comment>
<feature type="region of interest" description="Disordered" evidence="2">
    <location>
        <begin position="476"/>
        <end position="521"/>
    </location>
</feature>
<feature type="region of interest" description="Disordered" evidence="2">
    <location>
        <begin position="1"/>
        <end position="111"/>
    </location>
</feature>
<evidence type="ECO:0000259" key="3">
    <source>
        <dbReference type="Pfam" id="PF05004"/>
    </source>
</evidence>
<dbReference type="PANTHER" id="PTHR12354">
    <property type="entry name" value="INTERFERON-RELATED DEVELOPMENTAL REGULATOR"/>
    <property type="match status" value="1"/>
</dbReference>
<dbReference type="InterPro" id="IPR039777">
    <property type="entry name" value="IFRD"/>
</dbReference>
<evidence type="ECO:0000256" key="2">
    <source>
        <dbReference type="SAM" id="MobiDB-lite"/>
    </source>
</evidence>
<protein>
    <recommendedName>
        <fullName evidence="3">Interferon-related developmental regulator N-terminal domain-containing protein</fullName>
    </recommendedName>
</protein>
<dbReference type="SUPFAM" id="SSF48371">
    <property type="entry name" value="ARM repeat"/>
    <property type="match status" value="1"/>
</dbReference>
<evidence type="ECO:0000313" key="5">
    <source>
        <dbReference type="Proteomes" id="UP001642405"/>
    </source>
</evidence>
<dbReference type="Proteomes" id="UP001642405">
    <property type="component" value="Unassembled WGS sequence"/>
</dbReference>
<feature type="region of interest" description="Disordered" evidence="2">
    <location>
        <begin position="300"/>
        <end position="379"/>
    </location>
</feature>
<name>A0ABP0CV57_9PEZI</name>
<comment type="similarity">
    <text evidence="1">Belongs to the IFRD family.</text>
</comment>
<evidence type="ECO:0000313" key="4">
    <source>
        <dbReference type="EMBL" id="CAK7234921.1"/>
    </source>
</evidence>
<dbReference type="PANTHER" id="PTHR12354:SF1">
    <property type="entry name" value="INTERFERON-RELATED DEVELOPMENTAL REGULATOR 1"/>
    <property type="match status" value="1"/>
</dbReference>
<organism evidence="4 5">
    <name type="scientific">Sporothrix curviconia</name>
    <dbReference type="NCBI Taxonomy" id="1260050"/>
    <lineage>
        <taxon>Eukaryota</taxon>
        <taxon>Fungi</taxon>
        <taxon>Dikarya</taxon>
        <taxon>Ascomycota</taxon>
        <taxon>Pezizomycotina</taxon>
        <taxon>Sordariomycetes</taxon>
        <taxon>Sordariomycetidae</taxon>
        <taxon>Ophiostomatales</taxon>
        <taxon>Ophiostomataceae</taxon>
        <taxon>Sporothrix</taxon>
    </lineage>
</organism>
<dbReference type="Gene3D" id="1.25.10.10">
    <property type="entry name" value="Leucine-rich Repeat Variant"/>
    <property type="match status" value="1"/>
</dbReference>
<feature type="compositionally biased region" description="Acidic residues" evidence="2">
    <location>
        <begin position="87"/>
        <end position="111"/>
    </location>
</feature>
<feature type="compositionally biased region" description="Acidic residues" evidence="2">
    <location>
        <begin position="356"/>
        <end position="377"/>
    </location>
</feature>
<keyword evidence="5" id="KW-1185">Reference proteome</keyword>
<proteinExistence type="inferred from homology"/>
<dbReference type="InterPro" id="IPR007701">
    <property type="entry name" value="Interferon-rel_develop_reg_N"/>
</dbReference>
<feature type="compositionally biased region" description="Low complexity" evidence="2">
    <location>
        <begin position="30"/>
        <end position="52"/>
    </location>
</feature>
<feature type="compositionally biased region" description="Acidic residues" evidence="2">
    <location>
        <begin position="305"/>
        <end position="328"/>
    </location>
</feature>
<sequence>MHDMRKKALTESLKTTSRRARRRPDSLTGSNNSSRQASRPASNANSRAGSRYASEDEDGSLSSAVGKLRLAGHSPAKAPRKNRYVGEESDDEDDSDSDDSDSEDEDDVMEELSDTELANNAILWQANFNNVIAILEDPKRANLQERTGALNKYGRLLRAIYSSEAIASALPSIMEQLIKSIRKGNSGPSGEKQLALVDLSLTVLSCSSDFDAIDAYEQAFPLVKRLVQDPNADESDKVVALQTMTILVVVGSGMASTINELLHFLLNIVESDGDSVDAPDNGPVVTTAIQMWAFVSSFLVPEEPQPGDDDYSDDGEDADTEDDDEDEYSSSSQDGIPNRKRGGKRGGTKVAKAAPEPEEDGDESASSDFDPDAEDGGEGYFELQGQRAMNAFMEQLESTDSGVQTSSANAIALVFEASRKQQAITGRPLQLQQEPATVADQLKNLGNMRSVKSVKRQDRRDVKDLLRQVTISLEYGSGPDYSPHSHKPGRAAGQTPSGLKSSGFLDDEKGHDTPAAQKDTTIDETAYRRRLVIGDKAMPITTWATSVRVDTLRAFLGNGMPVHLLLNPKTLGKGFQCHV</sequence>
<gene>
    <name evidence="4" type="ORF">SCUCBS95973_009094</name>
</gene>